<name>A0A1Y2M3U6_EPING</name>
<reference evidence="1 2" key="1">
    <citation type="journal article" date="2017" name="Genome Announc.">
        <title>Genome sequence of the saprophytic ascomycete Epicoccum nigrum ICMP 19927 strain isolated from New Zealand.</title>
        <authorList>
            <person name="Fokin M."/>
            <person name="Fleetwood D."/>
            <person name="Weir B.S."/>
            <person name="Villas-Boas S.G."/>
        </authorList>
    </citation>
    <scope>NUCLEOTIDE SEQUENCE [LARGE SCALE GENOMIC DNA]</scope>
    <source>
        <strain evidence="1 2">ICMP 19927</strain>
    </source>
</reference>
<evidence type="ECO:0000313" key="1">
    <source>
        <dbReference type="EMBL" id="OSS50804.1"/>
    </source>
</evidence>
<keyword evidence="2" id="KW-1185">Reference proteome</keyword>
<dbReference type="InParanoid" id="A0A1Y2M3U6"/>
<gene>
    <name evidence="1" type="ORF">B5807_04517</name>
</gene>
<accession>A0A1Y2M3U6</accession>
<dbReference type="OMA" id="VYVVRWM"/>
<dbReference type="Gene3D" id="3.30.530.20">
    <property type="match status" value="1"/>
</dbReference>
<evidence type="ECO:0000313" key="2">
    <source>
        <dbReference type="Proteomes" id="UP000193240"/>
    </source>
</evidence>
<dbReference type="SUPFAM" id="SSF55961">
    <property type="entry name" value="Bet v1-like"/>
    <property type="match status" value="1"/>
</dbReference>
<sequence length="227" mass="25194">MQGNVWPPKEGVSTPTVSAAESVLALTGSAQINAPASFVFDILLDTATYPEWCSFVPRVVIDEQPSSATHKLSMEAASKLRPGTKFTFYAVMGGHGSKQTPTHLVISDLSTPSVPSSYISQSHLEASSVFTADLSSVYRVAWKGDKVDFFAKGLNTERFHEVIVRGQAKCEVRTWEAMGGVLAHTVKWLYRKTLERKFDEWCTELKAFSEERWTRQQQQVVDVSAKS</sequence>
<dbReference type="Proteomes" id="UP000193240">
    <property type="component" value="Unassembled WGS sequence"/>
</dbReference>
<protein>
    <recommendedName>
        <fullName evidence="3">Coenzyme Q-binding protein COQ10 START domain-containing protein</fullName>
    </recommendedName>
</protein>
<dbReference type="EMBL" id="KZ107841">
    <property type="protein sequence ID" value="OSS50804.1"/>
    <property type="molecule type" value="Genomic_DNA"/>
</dbReference>
<dbReference type="AlphaFoldDB" id="A0A1Y2M3U6"/>
<dbReference type="CDD" id="cd07822">
    <property type="entry name" value="SRPBCC_4"/>
    <property type="match status" value="1"/>
</dbReference>
<proteinExistence type="predicted"/>
<dbReference type="InterPro" id="IPR023393">
    <property type="entry name" value="START-like_dom_sf"/>
</dbReference>
<organism evidence="1 2">
    <name type="scientific">Epicoccum nigrum</name>
    <name type="common">Soil fungus</name>
    <name type="synonym">Epicoccum purpurascens</name>
    <dbReference type="NCBI Taxonomy" id="105696"/>
    <lineage>
        <taxon>Eukaryota</taxon>
        <taxon>Fungi</taxon>
        <taxon>Dikarya</taxon>
        <taxon>Ascomycota</taxon>
        <taxon>Pezizomycotina</taxon>
        <taxon>Dothideomycetes</taxon>
        <taxon>Pleosporomycetidae</taxon>
        <taxon>Pleosporales</taxon>
        <taxon>Pleosporineae</taxon>
        <taxon>Didymellaceae</taxon>
        <taxon>Epicoccum</taxon>
    </lineage>
</organism>
<evidence type="ECO:0008006" key="3">
    <source>
        <dbReference type="Google" id="ProtNLM"/>
    </source>
</evidence>